<dbReference type="Gene3D" id="1.10.10.10">
    <property type="entry name" value="Winged helix-like DNA-binding domain superfamily/Winged helix DNA-binding domain"/>
    <property type="match status" value="1"/>
</dbReference>
<gene>
    <name evidence="5" type="ORF">FHS21_005298</name>
</gene>
<comment type="caution">
    <text evidence="5">The sequence shown here is derived from an EMBL/GenBank/DDBJ whole genome shotgun (WGS) entry which is preliminary data.</text>
</comment>
<dbReference type="SUPFAM" id="SSF46785">
    <property type="entry name" value="Winged helix' DNA-binding domain"/>
    <property type="match status" value="1"/>
</dbReference>
<reference evidence="5 6" key="1">
    <citation type="submission" date="2020-08" db="EMBL/GenBank/DDBJ databases">
        <title>Genomic Encyclopedia of Type Strains, Phase III (KMG-III): the genomes of soil and plant-associated and newly described type strains.</title>
        <authorList>
            <person name="Whitman W."/>
        </authorList>
    </citation>
    <scope>NUCLEOTIDE SEQUENCE [LARGE SCALE GENOMIC DNA]</scope>
    <source>
        <strain evidence="5 6">CECT 7015</strain>
    </source>
</reference>
<dbReference type="InterPro" id="IPR011711">
    <property type="entry name" value="GntR_C"/>
</dbReference>
<proteinExistence type="predicted"/>
<evidence type="ECO:0000256" key="3">
    <source>
        <dbReference type="ARBA" id="ARBA00023163"/>
    </source>
</evidence>
<organism evidence="5 6">
    <name type="scientific">Phyllobacterium trifolii</name>
    <dbReference type="NCBI Taxonomy" id="300193"/>
    <lineage>
        <taxon>Bacteria</taxon>
        <taxon>Pseudomonadati</taxon>
        <taxon>Pseudomonadota</taxon>
        <taxon>Alphaproteobacteria</taxon>
        <taxon>Hyphomicrobiales</taxon>
        <taxon>Phyllobacteriaceae</taxon>
        <taxon>Phyllobacterium</taxon>
    </lineage>
</organism>
<dbReference type="Pfam" id="PF00392">
    <property type="entry name" value="GntR"/>
    <property type="match status" value="1"/>
</dbReference>
<dbReference type="EMBL" id="JACHXN010000023">
    <property type="protein sequence ID" value="MBB3148850.1"/>
    <property type="molecule type" value="Genomic_DNA"/>
</dbReference>
<dbReference type="InterPro" id="IPR036390">
    <property type="entry name" value="WH_DNA-bd_sf"/>
</dbReference>
<dbReference type="PANTHER" id="PTHR43537">
    <property type="entry name" value="TRANSCRIPTIONAL REGULATOR, GNTR FAMILY"/>
    <property type="match status" value="1"/>
</dbReference>
<dbReference type="SMART" id="SM00895">
    <property type="entry name" value="FCD"/>
    <property type="match status" value="1"/>
</dbReference>
<dbReference type="GO" id="GO:0003700">
    <property type="term" value="F:DNA-binding transcription factor activity"/>
    <property type="evidence" value="ECO:0007669"/>
    <property type="project" value="InterPro"/>
</dbReference>
<evidence type="ECO:0000256" key="2">
    <source>
        <dbReference type="ARBA" id="ARBA00023125"/>
    </source>
</evidence>
<sequence>MRLKTASRIDGLLAKQGIEVDLSKSISESAPLNEPTYLRVKRAIIGDLVAGNFAPGTHLTIETLTSRYAVSHMPIREALRQLEGEGILISIAHRGFRIEALTETYIRNIYDIRVGIESMLAHRAVEMATDSDVEALRHMHEDLNALIRSGKPLVASQENIAFHKRIYGIANNPEAEQILEGRTRVVRTVADSLGGYTPDVFEVVIAEHEKMILAFESRDPEAAGQAVFDHVSAARDRLLRRMAAKEVFNQESPAPTSIEAEQ</sequence>
<feature type="domain" description="HTH gntR-type" evidence="4">
    <location>
        <begin position="34"/>
        <end position="101"/>
    </location>
</feature>
<dbReference type="SUPFAM" id="SSF48008">
    <property type="entry name" value="GntR ligand-binding domain-like"/>
    <property type="match status" value="1"/>
</dbReference>
<accession>A0A839UIZ4</accession>
<dbReference type="Gene3D" id="1.20.120.530">
    <property type="entry name" value="GntR ligand-binding domain-like"/>
    <property type="match status" value="1"/>
</dbReference>
<evidence type="ECO:0000313" key="5">
    <source>
        <dbReference type="EMBL" id="MBB3148850.1"/>
    </source>
</evidence>
<dbReference type="CDD" id="cd07377">
    <property type="entry name" value="WHTH_GntR"/>
    <property type="match status" value="1"/>
</dbReference>
<keyword evidence="1" id="KW-0805">Transcription regulation</keyword>
<dbReference type="PANTHER" id="PTHR43537:SF5">
    <property type="entry name" value="UXU OPERON TRANSCRIPTIONAL REGULATOR"/>
    <property type="match status" value="1"/>
</dbReference>
<dbReference type="Pfam" id="PF07729">
    <property type="entry name" value="FCD"/>
    <property type="match status" value="1"/>
</dbReference>
<keyword evidence="2 5" id="KW-0238">DNA-binding</keyword>
<keyword evidence="6" id="KW-1185">Reference proteome</keyword>
<dbReference type="GO" id="GO:0003677">
    <property type="term" value="F:DNA binding"/>
    <property type="evidence" value="ECO:0007669"/>
    <property type="project" value="UniProtKB-KW"/>
</dbReference>
<dbReference type="SMART" id="SM00345">
    <property type="entry name" value="HTH_GNTR"/>
    <property type="match status" value="1"/>
</dbReference>
<evidence type="ECO:0000313" key="6">
    <source>
        <dbReference type="Proteomes" id="UP000554520"/>
    </source>
</evidence>
<protein>
    <submittedName>
        <fullName evidence="5">DNA-binding GntR family transcriptional regulator</fullName>
    </submittedName>
</protein>
<dbReference type="InterPro" id="IPR000524">
    <property type="entry name" value="Tscrpt_reg_HTH_GntR"/>
</dbReference>
<keyword evidence="3" id="KW-0804">Transcription</keyword>
<dbReference type="AlphaFoldDB" id="A0A839UIZ4"/>
<dbReference type="Proteomes" id="UP000554520">
    <property type="component" value="Unassembled WGS sequence"/>
</dbReference>
<dbReference type="RefSeq" id="WP_162713649.1">
    <property type="nucleotide sequence ID" value="NZ_JACHXN010000023.1"/>
</dbReference>
<dbReference type="PROSITE" id="PS50949">
    <property type="entry name" value="HTH_GNTR"/>
    <property type="match status" value="1"/>
</dbReference>
<evidence type="ECO:0000259" key="4">
    <source>
        <dbReference type="PROSITE" id="PS50949"/>
    </source>
</evidence>
<dbReference type="InterPro" id="IPR036388">
    <property type="entry name" value="WH-like_DNA-bd_sf"/>
</dbReference>
<dbReference type="InterPro" id="IPR008920">
    <property type="entry name" value="TF_FadR/GntR_C"/>
</dbReference>
<name>A0A839UIZ4_9HYPH</name>
<evidence type="ECO:0000256" key="1">
    <source>
        <dbReference type="ARBA" id="ARBA00023015"/>
    </source>
</evidence>